<evidence type="ECO:0000256" key="5">
    <source>
        <dbReference type="ARBA" id="ARBA00023136"/>
    </source>
</evidence>
<dbReference type="PANTHER" id="PTHR30071">
    <property type="entry name" value="HEME EXPORTER PROTEIN C"/>
    <property type="match status" value="1"/>
</dbReference>
<feature type="transmembrane region" description="Helical" evidence="6">
    <location>
        <begin position="978"/>
        <end position="1002"/>
    </location>
</feature>
<feature type="transmembrane region" description="Helical" evidence="6">
    <location>
        <begin position="430"/>
        <end position="448"/>
    </location>
</feature>
<feature type="transmembrane region" description="Helical" evidence="6">
    <location>
        <begin position="808"/>
        <end position="824"/>
    </location>
</feature>
<name>A0A1W1CMW5_9ZZZZ</name>
<feature type="transmembrane region" description="Helical" evidence="6">
    <location>
        <begin position="741"/>
        <end position="762"/>
    </location>
</feature>
<dbReference type="Pfam" id="PF01578">
    <property type="entry name" value="Cytochrom_C_asm"/>
    <property type="match status" value="1"/>
</dbReference>
<dbReference type="InterPro" id="IPR007816">
    <property type="entry name" value="ResB-like_domain"/>
</dbReference>
<evidence type="ECO:0000256" key="1">
    <source>
        <dbReference type="ARBA" id="ARBA00004141"/>
    </source>
</evidence>
<gene>
    <name evidence="9" type="ORF">MNB_SM-6-453</name>
</gene>
<dbReference type="GO" id="GO:0017004">
    <property type="term" value="P:cytochrome complex assembly"/>
    <property type="evidence" value="ECO:0007669"/>
    <property type="project" value="UniProtKB-KW"/>
</dbReference>
<feature type="domain" description="Cytochrome c assembly protein" evidence="7">
    <location>
        <begin position="802"/>
        <end position="1006"/>
    </location>
</feature>
<dbReference type="GO" id="GO:0005886">
    <property type="term" value="C:plasma membrane"/>
    <property type="evidence" value="ECO:0007669"/>
    <property type="project" value="TreeGrafter"/>
</dbReference>
<feature type="transmembrane region" description="Helical" evidence="6">
    <location>
        <begin position="78"/>
        <end position="98"/>
    </location>
</feature>
<dbReference type="EMBL" id="FPHK01000103">
    <property type="protein sequence ID" value="SFV67037.1"/>
    <property type="molecule type" value="Genomic_DNA"/>
</dbReference>
<feature type="transmembrane region" description="Helical" evidence="6">
    <location>
        <begin position="47"/>
        <end position="66"/>
    </location>
</feature>
<evidence type="ECO:0000256" key="3">
    <source>
        <dbReference type="ARBA" id="ARBA00022748"/>
    </source>
</evidence>
<evidence type="ECO:0000313" key="9">
    <source>
        <dbReference type="EMBL" id="SFV67037.1"/>
    </source>
</evidence>
<accession>A0A1W1CMW5</accession>
<feature type="transmembrane region" description="Helical" evidence="6">
    <location>
        <begin position="831"/>
        <end position="850"/>
    </location>
</feature>
<dbReference type="InterPro" id="IPR045062">
    <property type="entry name" value="Cyt_c_biogenesis_CcsA/CcmC"/>
</dbReference>
<evidence type="ECO:0000259" key="7">
    <source>
        <dbReference type="Pfam" id="PF01578"/>
    </source>
</evidence>
<sequence length="1041" mass="116547">MKQLLSMIGSMKTMAVLMLIFAFAIGYATIVENDFGTMTAKAEIYNARWFEVLLGLLAINLIYNIFHYKMYTLKKFPIFLFHAAFLIILFGAAVTRYVGYEGSMHIREGMTADSILSSDPYVVVNAQDMKKRTEFDKILYLSKRGDNSFEKTLTLDGKKVDVKLIGYIPNAVEALVADKNGKAIAKLMITGGGAGKPIALENGKYYDAGSYVLDFNSGLHFNKPTIKLFLKDEKLYMQHKMKFSFLKMSDRSQGSLPANDQEKVQKRVLYSTNLGGFVLRDFMPHATKKIVTDSSTLLRSSGVDALKFKVTVGNKSKEIIVFGEKGIPGRESVAMLDGVNVSVAYGAKEIKLPFKIKLIDFQLDRYPGSMSPASYASEVELIDEKNGVHMPYRIYMNHVLDYKNYRFFQASYDRDEKGTILSVNHDPGTLPTYIGYALMGFGMFWVLFSRKYRFGKLSAKAKKAAECKLVPALLMAGVLFGLTPSAKAAEVDPAIKTILAFNKEHAQKFGSLIVQDRQGRMKPIDTLSTEILAKIHRSASLKVGGEKLTPNQVILGMMIRPDIYKGIKIIRTGDEKINALIGAKKDAKYASFSQFFQDSVNMRGYKIAALVDEAARKAPKDRNKLDKKALAIDEKVNVVYMVFTGSLLKIWPKPNDVNNKWYATIDALQTFPQKESLQIRTLAITYFTDIDKALKSGNWSQCDADLQKIAAYQKRYGAAVYPPEGKIKAEIFYNHSNVFEILWPLYFIVGFVLLILSFIKIIKPKFEMTKITKASLVLLGIFFVAHTAGLALRWYISGHAPWSNGFESMTYIAWATVLAGFIFSKQSPITLASTSILAGLILFVAHLSWMNPQITNLVPVLNSYWLSIHVSMITASYGFLGLGALLGFITLLLYIFGNGANREQIALSIKELNAINEMSLLIGLVMLTVGNFLGGVWANESWGRYWGWDPKETWALVTILVYAVVVHLRFIKSVYNQFNYAVISLLAFTSVLMTYFGVNYYLAGMHSYAKGDPVPIPDFVPVSYAVVFVIIILAFRNRKIA</sequence>
<dbReference type="InterPro" id="IPR002541">
    <property type="entry name" value="Cyt_c_assembly"/>
</dbReference>
<reference evidence="9" key="1">
    <citation type="submission" date="2016-10" db="EMBL/GenBank/DDBJ databases">
        <authorList>
            <person name="de Groot N.N."/>
        </authorList>
    </citation>
    <scope>NUCLEOTIDE SEQUENCE</scope>
</reference>
<feature type="transmembrane region" description="Helical" evidence="6">
    <location>
        <begin position="953"/>
        <end position="971"/>
    </location>
</feature>
<feature type="transmembrane region" description="Helical" evidence="6">
    <location>
        <begin position="774"/>
        <end position="796"/>
    </location>
</feature>
<proteinExistence type="predicted"/>
<organism evidence="9">
    <name type="scientific">hydrothermal vent metagenome</name>
    <dbReference type="NCBI Taxonomy" id="652676"/>
    <lineage>
        <taxon>unclassified sequences</taxon>
        <taxon>metagenomes</taxon>
        <taxon>ecological metagenomes</taxon>
    </lineage>
</organism>
<evidence type="ECO:0000256" key="6">
    <source>
        <dbReference type="SAM" id="Phobius"/>
    </source>
</evidence>
<feature type="transmembrane region" description="Helical" evidence="6">
    <location>
        <begin position="918"/>
        <end position="938"/>
    </location>
</feature>
<feature type="transmembrane region" description="Helical" evidence="6">
    <location>
        <begin position="1014"/>
        <end position="1035"/>
    </location>
</feature>
<feature type="transmembrane region" description="Helical" evidence="6">
    <location>
        <begin position="870"/>
        <end position="897"/>
    </location>
</feature>
<evidence type="ECO:0000259" key="8">
    <source>
        <dbReference type="Pfam" id="PF05140"/>
    </source>
</evidence>
<feature type="transmembrane region" description="Helical" evidence="6">
    <location>
        <begin position="469"/>
        <end position="486"/>
    </location>
</feature>
<dbReference type="PANTHER" id="PTHR30071:SF1">
    <property type="entry name" value="CYTOCHROME B_B6 PROTEIN-RELATED"/>
    <property type="match status" value="1"/>
</dbReference>
<evidence type="ECO:0000256" key="4">
    <source>
        <dbReference type="ARBA" id="ARBA00022989"/>
    </source>
</evidence>
<keyword evidence="4 6" id="KW-1133">Transmembrane helix</keyword>
<dbReference type="Pfam" id="PF05140">
    <property type="entry name" value="ResB"/>
    <property type="match status" value="1"/>
</dbReference>
<dbReference type="GO" id="GO:0020037">
    <property type="term" value="F:heme binding"/>
    <property type="evidence" value="ECO:0007669"/>
    <property type="project" value="InterPro"/>
</dbReference>
<keyword evidence="2 6" id="KW-0812">Transmembrane</keyword>
<comment type="subcellular location">
    <subcellularLocation>
        <location evidence="1">Membrane</location>
        <topology evidence="1">Multi-pass membrane protein</topology>
    </subcellularLocation>
</comment>
<protein>
    <submittedName>
        <fullName evidence="9">Putative cytochrome C-type biogenesis protein</fullName>
    </submittedName>
</protein>
<keyword evidence="5 6" id="KW-0472">Membrane</keyword>
<keyword evidence="3" id="KW-0201">Cytochrome c-type biogenesis</keyword>
<dbReference type="AlphaFoldDB" id="A0A1W1CMW5"/>
<feature type="domain" description="ResB-like" evidence="8">
    <location>
        <begin position="342"/>
        <end position="416"/>
    </location>
</feature>
<evidence type="ECO:0000256" key="2">
    <source>
        <dbReference type="ARBA" id="ARBA00022692"/>
    </source>
</evidence>